<name>A0A2P2NID7_RHIMU</name>
<proteinExistence type="predicted"/>
<dbReference type="AlphaFoldDB" id="A0A2P2NID7"/>
<protein>
    <submittedName>
        <fullName evidence="1">Uncharacterized protein</fullName>
    </submittedName>
</protein>
<reference evidence="1" key="1">
    <citation type="submission" date="2018-02" db="EMBL/GenBank/DDBJ databases">
        <title>Rhizophora mucronata_Transcriptome.</title>
        <authorList>
            <person name="Meera S.P."/>
            <person name="Sreeshan A."/>
            <person name="Augustine A."/>
        </authorList>
    </citation>
    <scope>NUCLEOTIDE SEQUENCE</scope>
    <source>
        <tissue evidence="1">Leaf</tissue>
    </source>
</reference>
<accession>A0A2P2NID7</accession>
<sequence>MLCPSWKRLEPRLVARRNGGSASPAAAARPPRGSVACLGRARVSSLSFSGFSSLYAK</sequence>
<dbReference type="EMBL" id="GGEC01061745">
    <property type="protein sequence ID" value="MBX42229.1"/>
    <property type="molecule type" value="Transcribed_RNA"/>
</dbReference>
<evidence type="ECO:0000313" key="1">
    <source>
        <dbReference type="EMBL" id="MBX42229.1"/>
    </source>
</evidence>
<organism evidence="1">
    <name type="scientific">Rhizophora mucronata</name>
    <name type="common">Asiatic mangrove</name>
    <dbReference type="NCBI Taxonomy" id="61149"/>
    <lineage>
        <taxon>Eukaryota</taxon>
        <taxon>Viridiplantae</taxon>
        <taxon>Streptophyta</taxon>
        <taxon>Embryophyta</taxon>
        <taxon>Tracheophyta</taxon>
        <taxon>Spermatophyta</taxon>
        <taxon>Magnoliopsida</taxon>
        <taxon>eudicotyledons</taxon>
        <taxon>Gunneridae</taxon>
        <taxon>Pentapetalae</taxon>
        <taxon>rosids</taxon>
        <taxon>fabids</taxon>
        <taxon>Malpighiales</taxon>
        <taxon>Rhizophoraceae</taxon>
        <taxon>Rhizophora</taxon>
    </lineage>
</organism>